<keyword evidence="1" id="KW-1133">Transmembrane helix</keyword>
<keyword evidence="3" id="KW-1185">Reference proteome</keyword>
<proteinExistence type="predicted"/>
<dbReference type="EnsemblMetazoa" id="GPPI039862-RA">
    <property type="protein sequence ID" value="GPPI039862-PA"/>
    <property type="gene ID" value="GPPI039862"/>
</dbReference>
<reference evidence="3" key="1">
    <citation type="submission" date="2015-01" db="EMBL/GenBank/DDBJ databases">
        <authorList>
            <person name="Aksoy S."/>
            <person name="Warren W."/>
            <person name="Wilson R.K."/>
        </authorList>
    </citation>
    <scope>NUCLEOTIDE SEQUENCE [LARGE SCALE GENOMIC DNA]</scope>
    <source>
        <strain evidence="3">IAEA</strain>
    </source>
</reference>
<protein>
    <submittedName>
        <fullName evidence="2">Uncharacterized protein</fullName>
    </submittedName>
</protein>
<name>A0A1B0BTC0_9MUSC</name>
<reference evidence="2" key="2">
    <citation type="submission" date="2020-05" db="UniProtKB">
        <authorList>
            <consortium name="EnsemblMetazoa"/>
        </authorList>
    </citation>
    <scope>IDENTIFICATION</scope>
    <source>
        <strain evidence="2">IAEA</strain>
    </source>
</reference>
<evidence type="ECO:0000313" key="2">
    <source>
        <dbReference type="EnsemblMetazoa" id="GPPI039862-PA"/>
    </source>
</evidence>
<dbReference type="Proteomes" id="UP000092460">
    <property type="component" value="Unassembled WGS sequence"/>
</dbReference>
<dbReference type="VEuPathDB" id="VectorBase:GPPI039862"/>
<dbReference type="AlphaFoldDB" id="A0A1B0BTC0"/>
<evidence type="ECO:0000313" key="3">
    <source>
        <dbReference type="Proteomes" id="UP000092460"/>
    </source>
</evidence>
<evidence type="ECO:0000256" key="1">
    <source>
        <dbReference type="SAM" id="Phobius"/>
    </source>
</evidence>
<feature type="transmembrane region" description="Helical" evidence="1">
    <location>
        <begin position="47"/>
        <end position="70"/>
    </location>
</feature>
<organism evidence="2 3">
    <name type="scientific">Glossina palpalis gambiensis</name>
    <dbReference type="NCBI Taxonomy" id="67801"/>
    <lineage>
        <taxon>Eukaryota</taxon>
        <taxon>Metazoa</taxon>
        <taxon>Ecdysozoa</taxon>
        <taxon>Arthropoda</taxon>
        <taxon>Hexapoda</taxon>
        <taxon>Insecta</taxon>
        <taxon>Pterygota</taxon>
        <taxon>Neoptera</taxon>
        <taxon>Endopterygota</taxon>
        <taxon>Diptera</taxon>
        <taxon>Brachycera</taxon>
        <taxon>Muscomorpha</taxon>
        <taxon>Hippoboscoidea</taxon>
        <taxon>Glossinidae</taxon>
        <taxon>Glossina</taxon>
    </lineage>
</organism>
<accession>A0A1B0BTC0</accession>
<dbReference type="EMBL" id="JXJN01020070">
    <property type="status" value="NOT_ANNOTATED_CDS"/>
    <property type="molecule type" value="Genomic_DNA"/>
</dbReference>
<sequence length="129" mass="15448">MPRDSECKRNWSISQVREQHQNLVFMDFRNYILVFMYQACSHRHENIFALLLISAMTASSLIHCVVRFGFKQSYEFLWRLGGLPSIPLSRSESDLRIQYIYNQKLLDARRQYTTLLKLFPHNFFTHGNR</sequence>
<keyword evidence="1" id="KW-0812">Transmembrane</keyword>
<keyword evidence="1" id="KW-0472">Membrane</keyword>